<dbReference type="Gene3D" id="3.30.565.10">
    <property type="entry name" value="Histidine kinase-like ATPase, C-terminal domain"/>
    <property type="match status" value="1"/>
</dbReference>
<organism evidence="15 16">
    <name type="scientific">Paenibacillus lentus</name>
    <dbReference type="NCBI Taxonomy" id="1338368"/>
    <lineage>
        <taxon>Bacteria</taxon>
        <taxon>Bacillati</taxon>
        <taxon>Bacillota</taxon>
        <taxon>Bacilli</taxon>
        <taxon>Bacillales</taxon>
        <taxon>Paenibacillaceae</taxon>
        <taxon>Paenibacillus</taxon>
    </lineage>
</organism>
<dbReference type="GO" id="GO:0016036">
    <property type="term" value="P:cellular response to phosphate starvation"/>
    <property type="evidence" value="ECO:0007669"/>
    <property type="project" value="TreeGrafter"/>
</dbReference>
<dbReference type="EC" id="2.7.13.3" evidence="3"/>
<evidence type="ECO:0000256" key="2">
    <source>
        <dbReference type="ARBA" id="ARBA00004651"/>
    </source>
</evidence>
<evidence type="ECO:0000256" key="5">
    <source>
        <dbReference type="ARBA" id="ARBA00022679"/>
    </source>
</evidence>
<keyword evidence="8 15" id="KW-0418">Kinase</keyword>
<keyword evidence="12 13" id="KW-0472">Membrane</keyword>
<reference evidence="15 16" key="1">
    <citation type="submission" date="2018-11" db="EMBL/GenBank/DDBJ databases">
        <title>Genome sequencing of Paenibacillus lentus DSM25539(T).</title>
        <authorList>
            <person name="Kook J.-K."/>
            <person name="Park S.-N."/>
            <person name="Lim Y.K."/>
        </authorList>
    </citation>
    <scope>NUCLEOTIDE SEQUENCE [LARGE SCALE GENOMIC DNA]</scope>
    <source>
        <strain evidence="15 16">DSM 25539</strain>
    </source>
</reference>
<evidence type="ECO:0000313" key="15">
    <source>
        <dbReference type="EMBL" id="AZK47220.1"/>
    </source>
</evidence>
<dbReference type="InterPro" id="IPR050351">
    <property type="entry name" value="BphY/WalK/GraS-like"/>
</dbReference>
<comment type="subcellular location">
    <subcellularLocation>
        <location evidence="2">Cell membrane</location>
        <topology evidence="2">Multi-pass membrane protein</topology>
    </subcellularLocation>
</comment>
<dbReference type="RefSeq" id="WP_125083256.1">
    <property type="nucleotide sequence ID" value="NZ_CP034248.1"/>
</dbReference>
<evidence type="ECO:0000313" key="16">
    <source>
        <dbReference type="Proteomes" id="UP000273145"/>
    </source>
</evidence>
<evidence type="ECO:0000256" key="13">
    <source>
        <dbReference type="SAM" id="Phobius"/>
    </source>
</evidence>
<dbReference type="InterPro" id="IPR036890">
    <property type="entry name" value="HATPase_C_sf"/>
</dbReference>
<evidence type="ECO:0000256" key="4">
    <source>
        <dbReference type="ARBA" id="ARBA00022475"/>
    </source>
</evidence>
<dbReference type="PANTHER" id="PTHR45453:SF2">
    <property type="entry name" value="HISTIDINE KINASE"/>
    <property type="match status" value="1"/>
</dbReference>
<dbReference type="SUPFAM" id="SSF55874">
    <property type="entry name" value="ATPase domain of HSP90 chaperone/DNA topoisomerase II/histidine kinase"/>
    <property type="match status" value="1"/>
</dbReference>
<evidence type="ECO:0000256" key="3">
    <source>
        <dbReference type="ARBA" id="ARBA00012438"/>
    </source>
</evidence>
<evidence type="ECO:0000256" key="9">
    <source>
        <dbReference type="ARBA" id="ARBA00022840"/>
    </source>
</evidence>
<dbReference type="AlphaFoldDB" id="A0A3Q8S583"/>
<keyword evidence="5" id="KW-0808">Transferase</keyword>
<dbReference type="KEGG" id="plen:EIM92_14505"/>
<dbReference type="OrthoDB" id="9780487at2"/>
<proteinExistence type="predicted"/>
<keyword evidence="10 13" id="KW-1133">Transmembrane helix</keyword>
<feature type="domain" description="Histidine kinase" evidence="14">
    <location>
        <begin position="120"/>
        <end position="323"/>
    </location>
</feature>
<dbReference type="InterPro" id="IPR004358">
    <property type="entry name" value="Sig_transdc_His_kin-like_C"/>
</dbReference>
<keyword evidence="11" id="KW-0902">Two-component regulatory system</keyword>
<keyword evidence="9" id="KW-0067">ATP-binding</keyword>
<dbReference type="SMART" id="SM00387">
    <property type="entry name" value="HATPase_c"/>
    <property type="match status" value="1"/>
</dbReference>
<feature type="transmembrane region" description="Helical" evidence="13">
    <location>
        <begin position="12"/>
        <end position="28"/>
    </location>
</feature>
<protein>
    <recommendedName>
        <fullName evidence="3">histidine kinase</fullName>
        <ecNumber evidence="3">2.7.13.3</ecNumber>
    </recommendedName>
</protein>
<evidence type="ECO:0000256" key="8">
    <source>
        <dbReference type="ARBA" id="ARBA00022777"/>
    </source>
</evidence>
<dbReference type="PROSITE" id="PS50109">
    <property type="entry name" value="HIS_KIN"/>
    <property type="match status" value="1"/>
</dbReference>
<dbReference type="Pfam" id="PF02518">
    <property type="entry name" value="HATPase_c"/>
    <property type="match status" value="1"/>
</dbReference>
<keyword evidence="7" id="KW-0547">Nucleotide-binding</keyword>
<keyword evidence="6 13" id="KW-0812">Transmembrane</keyword>
<dbReference type="GO" id="GO:0004721">
    <property type="term" value="F:phosphoprotein phosphatase activity"/>
    <property type="evidence" value="ECO:0007669"/>
    <property type="project" value="TreeGrafter"/>
</dbReference>
<dbReference type="GO" id="GO:0005524">
    <property type="term" value="F:ATP binding"/>
    <property type="evidence" value="ECO:0007669"/>
    <property type="project" value="UniProtKB-KW"/>
</dbReference>
<dbReference type="InterPro" id="IPR003594">
    <property type="entry name" value="HATPase_dom"/>
</dbReference>
<dbReference type="Proteomes" id="UP000273145">
    <property type="component" value="Chromosome"/>
</dbReference>
<dbReference type="InterPro" id="IPR005467">
    <property type="entry name" value="His_kinase_dom"/>
</dbReference>
<accession>A0A3Q8S583</accession>
<gene>
    <name evidence="15" type="ORF">EIM92_14505</name>
</gene>
<evidence type="ECO:0000256" key="12">
    <source>
        <dbReference type="ARBA" id="ARBA00023136"/>
    </source>
</evidence>
<dbReference type="PRINTS" id="PR00344">
    <property type="entry name" value="BCTRLSENSOR"/>
</dbReference>
<dbReference type="GO" id="GO:0000155">
    <property type="term" value="F:phosphorelay sensor kinase activity"/>
    <property type="evidence" value="ECO:0007669"/>
    <property type="project" value="TreeGrafter"/>
</dbReference>
<dbReference type="EMBL" id="CP034248">
    <property type="protein sequence ID" value="AZK47220.1"/>
    <property type="molecule type" value="Genomic_DNA"/>
</dbReference>
<dbReference type="PANTHER" id="PTHR45453">
    <property type="entry name" value="PHOSPHATE REGULON SENSOR PROTEIN PHOR"/>
    <property type="match status" value="1"/>
</dbReference>
<keyword evidence="16" id="KW-1185">Reference proteome</keyword>
<feature type="transmembrane region" description="Helical" evidence="13">
    <location>
        <begin position="34"/>
        <end position="54"/>
    </location>
</feature>
<evidence type="ECO:0000256" key="7">
    <source>
        <dbReference type="ARBA" id="ARBA00022741"/>
    </source>
</evidence>
<evidence type="ECO:0000256" key="10">
    <source>
        <dbReference type="ARBA" id="ARBA00022989"/>
    </source>
</evidence>
<dbReference type="CDD" id="cd16948">
    <property type="entry name" value="HATPase_BceS-YxdK-YvcQ-like"/>
    <property type="match status" value="1"/>
</dbReference>
<evidence type="ECO:0000256" key="1">
    <source>
        <dbReference type="ARBA" id="ARBA00000085"/>
    </source>
</evidence>
<keyword evidence="4" id="KW-1003">Cell membrane</keyword>
<dbReference type="GO" id="GO:0005886">
    <property type="term" value="C:plasma membrane"/>
    <property type="evidence" value="ECO:0007669"/>
    <property type="project" value="UniProtKB-SubCell"/>
</dbReference>
<evidence type="ECO:0000256" key="11">
    <source>
        <dbReference type="ARBA" id="ARBA00023012"/>
    </source>
</evidence>
<sequence>MKLFLREQRPVIMIYFVQLIVVTFVYWLDGYRNVAVSLYAVLLSSCLLTGYLVFRYMTHRSFYRRLEQPVASIGDFTDVKPESPLSEALHRLLKLQYRHYLSELNEHTEKIESHIQFINQWVHQMKTPISVIHLMIQQESDPRSMAIADELDRLRKGLDMVLYTARLDLFEHDLYVETLALEKVVRRATSTQKRLFIRGKVFPVLHMEQQLSIVSDEKWLDFVLTQLISNAVRYTTKENGKLYFRANQEGGRTILEIEDEGIGIPGSDLPRVFDAYFTGENGRKFQESTGMGMYLAKEICHKLGHEIELESIEGKGTVVRILF</sequence>
<comment type="catalytic activity">
    <reaction evidence="1">
        <text>ATP + protein L-histidine = ADP + protein N-phospho-L-histidine.</text>
        <dbReference type="EC" id="2.7.13.3"/>
    </reaction>
</comment>
<evidence type="ECO:0000256" key="6">
    <source>
        <dbReference type="ARBA" id="ARBA00022692"/>
    </source>
</evidence>
<evidence type="ECO:0000259" key="14">
    <source>
        <dbReference type="PROSITE" id="PS50109"/>
    </source>
</evidence>
<name>A0A3Q8S583_9BACL</name>